<comment type="caution">
    <text evidence="2">The sequence shown here is derived from an EMBL/GenBank/DDBJ whole genome shotgun (WGS) entry which is preliminary data.</text>
</comment>
<name>A0ABT4TIB3_9ACTN</name>
<sequence length="156" mass="16807">MRATDRNLLAAIDRDELKALLYGEVTTADQEAALRVLADEAGVDHALLPREATGTIGEDPRTHVPAAEQPEPERSEPREPSQDELDDLADDIAALESDDLVAAHAADVAEVLDTDMATAEATVREWGPAPRPGILAFLLNHGSLWTRLRLVTDLAA</sequence>
<evidence type="ECO:0000256" key="1">
    <source>
        <dbReference type="SAM" id="MobiDB-lite"/>
    </source>
</evidence>
<gene>
    <name evidence="2" type="ORF">O4U47_07990</name>
</gene>
<dbReference type="Proteomes" id="UP001165685">
    <property type="component" value="Unassembled WGS sequence"/>
</dbReference>
<dbReference type="EMBL" id="JAQFWP010000011">
    <property type="protein sequence ID" value="MDA2804448.1"/>
    <property type="molecule type" value="Genomic_DNA"/>
</dbReference>
<reference evidence="2" key="1">
    <citation type="submission" date="2023-01" db="EMBL/GenBank/DDBJ databases">
        <title>Draft genome sequence of Nocardiopsis sp. LSu2-4 isolated from halophytes.</title>
        <authorList>
            <person name="Duangmal K."/>
            <person name="Chantavorakit T."/>
        </authorList>
    </citation>
    <scope>NUCLEOTIDE SEQUENCE</scope>
    <source>
        <strain evidence="2">LSu2-4</strain>
    </source>
</reference>
<accession>A0ABT4TIB3</accession>
<evidence type="ECO:0000313" key="2">
    <source>
        <dbReference type="EMBL" id="MDA2804448.1"/>
    </source>
</evidence>
<keyword evidence="3" id="KW-1185">Reference proteome</keyword>
<evidence type="ECO:0008006" key="4">
    <source>
        <dbReference type="Google" id="ProtNLM"/>
    </source>
</evidence>
<proteinExistence type="predicted"/>
<dbReference type="RefSeq" id="WP_270676993.1">
    <property type="nucleotide sequence ID" value="NZ_JAQFWP010000011.1"/>
</dbReference>
<organism evidence="2 3">
    <name type="scientific">Nocardiopsis suaedae</name>
    <dbReference type="NCBI Taxonomy" id="3018444"/>
    <lineage>
        <taxon>Bacteria</taxon>
        <taxon>Bacillati</taxon>
        <taxon>Actinomycetota</taxon>
        <taxon>Actinomycetes</taxon>
        <taxon>Streptosporangiales</taxon>
        <taxon>Nocardiopsidaceae</taxon>
        <taxon>Nocardiopsis</taxon>
    </lineage>
</organism>
<feature type="region of interest" description="Disordered" evidence="1">
    <location>
        <begin position="48"/>
        <end position="90"/>
    </location>
</feature>
<protein>
    <recommendedName>
        <fullName evidence="4">DUF2017 family protein</fullName>
    </recommendedName>
</protein>
<evidence type="ECO:0000313" key="3">
    <source>
        <dbReference type="Proteomes" id="UP001165685"/>
    </source>
</evidence>
<feature type="compositionally biased region" description="Basic and acidic residues" evidence="1">
    <location>
        <begin position="71"/>
        <end position="81"/>
    </location>
</feature>